<keyword evidence="1" id="KW-0472">Membrane</keyword>
<feature type="transmembrane region" description="Helical" evidence="1">
    <location>
        <begin position="7"/>
        <end position="24"/>
    </location>
</feature>
<name>A0A161SN96_9BACL</name>
<organism evidence="2 3">
    <name type="scientific">Bhargavaea cecembensis</name>
    <dbReference type="NCBI Taxonomy" id="394098"/>
    <lineage>
        <taxon>Bacteria</taxon>
        <taxon>Bacillati</taxon>
        <taxon>Bacillota</taxon>
        <taxon>Bacilli</taxon>
        <taxon>Bacillales</taxon>
        <taxon>Caryophanaceae</taxon>
        <taxon>Bhargavaea</taxon>
    </lineage>
</organism>
<dbReference type="Proteomes" id="UP000076490">
    <property type="component" value="Unassembled WGS sequence"/>
</dbReference>
<evidence type="ECO:0000313" key="2">
    <source>
        <dbReference type="EMBL" id="KZE36350.1"/>
    </source>
</evidence>
<sequence>MKPSERISKWFLIALMLVIGLWGLSRVISQLQHGEIGWISALIPFMMLIPIYYNLMVFPHWDRKDERWRRITERSSFYSSQILIVALAVLITVMASNPTDWTALQAVFGIFVFYGLTHTLVTIVLTRRM</sequence>
<reference evidence="2 3" key="1">
    <citation type="submission" date="2016-01" db="EMBL/GenBank/DDBJ databases">
        <title>Whole genome sequencing of Bhargavaea cecembensis T14.</title>
        <authorList>
            <person name="Hong K.W."/>
        </authorList>
    </citation>
    <scope>NUCLEOTIDE SEQUENCE [LARGE SCALE GENOMIC DNA]</scope>
    <source>
        <strain evidence="2 3">T14</strain>
    </source>
</reference>
<dbReference type="InterPro" id="IPR019235">
    <property type="entry name" value="DUF2178_TM"/>
</dbReference>
<dbReference type="RefSeq" id="WP_063183417.1">
    <property type="nucleotide sequence ID" value="NZ_LQNT01000013.1"/>
</dbReference>
<feature type="transmembrane region" description="Helical" evidence="1">
    <location>
        <begin position="76"/>
        <end position="95"/>
    </location>
</feature>
<comment type="caution">
    <text evidence="2">The sequence shown here is derived from an EMBL/GenBank/DDBJ whole genome shotgun (WGS) entry which is preliminary data.</text>
</comment>
<feature type="transmembrane region" description="Helical" evidence="1">
    <location>
        <begin position="36"/>
        <end position="55"/>
    </location>
</feature>
<protein>
    <recommendedName>
        <fullName evidence="4">Permease</fullName>
    </recommendedName>
</protein>
<evidence type="ECO:0008006" key="4">
    <source>
        <dbReference type="Google" id="ProtNLM"/>
    </source>
</evidence>
<accession>A0A161SN96</accession>
<keyword evidence="1" id="KW-1133">Transmembrane helix</keyword>
<dbReference type="EMBL" id="LQNT01000013">
    <property type="protein sequence ID" value="KZE36350.1"/>
    <property type="molecule type" value="Genomic_DNA"/>
</dbReference>
<keyword evidence="1" id="KW-0812">Transmembrane</keyword>
<gene>
    <name evidence="2" type="ORF">AV656_14480</name>
</gene>
<evidence type="ECO:0000313" key="3">
    <source>
        <dbReference type="Proteomes" id="UP000076490"/>
    </source>
</evidence>
<feature type="transmembrane region" description="Helical" evidence="1">
    <location>
        <begin position="101"/>
        <end position="125"/>
    </location>
</feature>
<proteinExistence type="predicted"/>
<dbReference type="AlphaFoldDB" id="A0A161SN96"/>
<dbReference type="Pfam" id="PF09946">
    <property type="entry name" value="DUF2178"/>
    <property type="match status" value="1"/>
</dbReference>
<evidence type="ECO:0000256" key="1">
    <source>
        <dbReference type="SAM" id="Phobius"/>
    </source>
</evidence>